<dbReference type="NCBIfam" id="TIGR01430">
    <property type="entry name" value="aden_deam"/>
    <property type="match status" value="1"/>
</dbReference>
<proteinExistence type="inferred from homology"/>
<dbReference type="STRING" id="100225.SAMN05421595_2483"/>
<evidence type="ECO:0000313" key="8">
    <source>
        <dbReference type="EMBL" id="GAB79178.1"/>
    </source>
</evidence>
<evidence type="ECO:0000256" key="4">
    <source>
        <dbReference type="ARBA" id="ARBA00022723"/>
    </source>
</evidence>
<evidence type="ECO:0000256" key="5">
    <source>
        <dbReference type="ARBA" id="ARBA00022801"/>
    </source>
</evidence>
<dbReference type="GO" id="GO:0043103">
    <property type="term" value="P:hypoxanthine salvage"/>
    <property type="evidence" value="ECO:0007669"/>
    <property type="project" value="TreeGrafter"/>
</dbReference>
<keyword evidence="4" id="KW-0479">Metal-binding</keyword>
<dbReference type="GO" id="GO:0046103">
    <property type="term" value="P:inosine biosynthetic process"/>
    <property type="evidence" value="ECO:0007669"/>
    <property type="project" value="TreeGrafter"/>
</dbReference>
<evidence type="ECO:0000313" key="9">
    <source>
        <dbReference type="Proteomes" id="UP000008495"/>
    </source>
</evidence>
<evidence type="ECO:0000259" key="7">
    <source>
        <dbReference type="Pfam" id="PF00962"/>
    </source>
</evidence>
<keyword evidence="5" id="KW-0378">Hydrolase</keyword>
<dbReference type="Proteomes" id="UP000008495">
    <property type="component" value="Unassembled WGS sequence"/>
</dbReference>
<feature type="domain" description="Adenosine deaminase" evidence="7">
    <location>
        <begin position="12"/>
        <end position="349"/>
    </location>
</feature>
<evidence type="ECO:0000256" key="6">
    <source>
        <dbReference type="ARBA" id="ARBA00022833"/>
    </source>
</evidence>
<dbReference type="eggNOG" id="COG1816">
    <property type="taxonomic scope" value="Bacteria"/>
</dbReference>
<dbReference type="PANTHER" id="PTHR11409">
    <property type="entry name" value="ADENOSINE DEAMINASE"/>
    <property type="match status" value="1"/>
</dbReference>
<reference evidence="8 9" key="1">
    <citation type="submission" date="2012-08" db="EMBL/GenBank/DDBJ databases">
        <title>Whole genome shotgun sequence of Austwickia chelonae NBRC 105200.</title>
        <authorList>
            <person name="Yoshida I."/>
            <person name="Hosoyama A."/>
            <person name="Tsuchikane K."/>
            <person name="Katsumata H."/>
            <person name="Ando Y."/>
            <person name="Ohji S."/>
            <person name="Hamada M."/>
            <person name="Tamura T."/>
            <person name="Yamazoe A."/>
            <person name="Yamazaki S."/>
            <person name="Fujita N."/>
        </authorList>
    </citation>
    <scope>NUCLEOTIDE SEQUENCE [LARGE SCALE GENOMIC DNA]</scope>
    <source>
        <strain evidence="8 9">NBRC 105200</strain>
    </source>
</reference>
<accession>K6VAB7</accession>
<dbReference type="InterPro" id="IPR006330">
    <property type="entry name" value="Ado/ade_deaminase"/>
</dbReference>
<dbReference type="RefSeq" id="WP_006503935.1">
    <property type="nucleotide sequence ID" value="NZ_BAGZ01000021.1"/>
</dbReference>
<dbReference type="GO" id="GO:0046872">
    <property type="term" value="F:metal ion binding"/>
    <property type="evidence" value="ECO:0007669"/>
    <property type="project" value="UniProtKB-KW"/>
</dbReference>
<gene>
    <name evidence="8" type="primary">add</name>
    <name evidence="8" type="ORF">AUCHE_21_00030</name>
</gene>
<keyword evidence="6" id="KW-0862">Zinc</keyword>
<name>K6VAB7_9MICO</name>
<keyword evidence="9" id="KW-1185">Reference proteome</keyword>
<dbReference type="GO" id="GO:0004000">
    <property type="term" value="F:adenosine deaminase activity"/>
    <property type="evidence" value="ECO:0007669"/>
    <property type="project" value="TreeGrafter"/>
</dbReference>
<comment type="caution">
    <text evidence="8">The sequence shown here is derived from an EMBL/GenBank/DDBJ whole genome shotgun (WGS) entry which is preliminary data.</text>
</comment>
<dbReference type="EMBL" id="BAGZ01000021">
    <property type="protein sequence ID" value="GAB79178.1"/>
    <property type="molecule type" value="Genomic_DNA"/>
</dbReference>
<organism evidence="8 9">
    <name type="scientific">Austwickia chelonae NBRC 105200</name>
    <dbReference type="NCBI Taxonomy" id="1184607"/>
    <lineage>
        <taxon>Bacteria</taxon>
        <taxon>Bacillati</taxon>
        <taxon>Actinomycetota</taxon>
        <taxon>Actinomycetes</taxon>
        <taxon>Micrococcales</taxon>
        <taxon>Dermatophilaceae</taxon>
        <taxon>Austwickia</taxon>
    </lineage>
</organism>
<dbReference type="AlphaFoldDB" id="K6VAB7"/>
<comment type="similarity">
    <text evidence="2">Belongs to the metallo-dependent hydrolases superfamily. Adenosine and AMP deaminases family.</text>
</comment>
<evidence type="ECO:0000256" key="3">
    <source>
        <dbReference type="ARBA" id="ARBA00012784"/>
    </source>
</evidence>
<dbReference type="Pfam" id="PF00962">
    <property type="entry name" value="A_deaminase"/>
    <property type="match status" value="1"/>
</dbReference>
<dbReference type="NCBIfam" id="NF006847">
    <property type="entry name" value="PRK09358.1-2"/>
    <property type="match status" value="1"/>
</dbReference>
<sequence length="369" mass="40044">MTLTRDQLRALPKVSLHDHLDGALRPQTIIELAEEIGWQLPDAAADGDAALRDWFYEASTSGSLELYLQTFTHVVAVLQTPESLTRIAREYVHDLAADGVVYGETRWAPEQHTQGEMTMRDAVQAVAAGLVQGMAECAQQGHPIVVRQLLCSMRHNEPSTEVAELALEFKDRGVAGFDIAGAEDGFPADRFASAFATIRAGGGHSTAHAGEADGPESIRQAVIECGAERVGHGVRIMEDICFDADSPKLGKIATYLRDHHIPLEVCPTSNVQTGICDSIADHPFPILADLGFLVTVSCDNRLQSRTTLTEEFALLCEAFGYGIEAVERFTVDAARAAFWDEDSRERLVTGTIRPAFAAARGVEPVPPPR</sequence>
<evidence type="ECO:0000256" key="1">
    <source>
        <dbReference type="ARBA" id="ARBA00001947"/>
    </source>
</evidence>
<comment type="cofactor">
    <cofactor evidence="1">
        <name>Zn(2+)</name>
        <dbReference type="ChEBI" id="CHEBI:29105"/>
    </cofactor>
</comment>
<evidence type="ECO:0000256" key="2">
    <source>
        <dbReference type="ARBA" id="ARBA00006676"/>
    </source>
</evidence>
<dbReference type="SUPFAM" id="SSF51556">
    <property type="entry name" value="Metallo-dependent hydrolases"/>
    <property type="match status" value="1"/>
</dbReference>
<dbReference type="EC" id="3.5.4.4" evidence="3"/>
<dbReference type="InterPro" id="IPR032466">
    <property type="entry name" value="Metal_Hydrolase"/>
</dbReference>
<dbReference type="InterPro" id="IPR001365">
    <property type="entry name" value="A_deaminase_dom"/>
</dbReference>
<dbReference type="GO" id="GO:0005829">
    <property type="term" value="C:cytosol"/>
    <property type="evidence" value="ECO:0007669"/>
    <property type="project" value="TreeGrafter"/>
</dbReference>
<dbReference type="GO" id="GO:0006154">
    <property type="term" value="P:adenosine catabolic process"/>
    <property type="evidence" value="ECO:0007669"/>
    <property type="project" value="TreeGrafter"/>
</dbReference>
<dbReference type="PANTHER" id="PTHR11409:SF43">
    <property type="entry name" value="ADENOSINE DEAMINASE"/>
    <property type="match status" value="1"/>
</dbReference>
<dbReference type="Gene3D" id="3.20.20.140">
    <property type="entry name" value="Metal-dependent hydrolases"/>
    <property type="match status" value="1"/>
</dbReference>
<dbReference type="OrthoDB" id="9779574at2"/>
<protein>
    <recommendedName>
        <fullName evidence="3">adenosine deaminase</fullName>
        <ecNumber evidence="3">3.5.4.4</ecNumber>
    </recommendedName>
</protein>